<evidence type="ECO:0000256" key="6">
    <source>
        <dbReference type="ARBA" id="ARBA00023098"/>
    </source>
</evidence>
<dbReference type="CDD" id="cd07989">
    <property type="entry name" value="LPLAT_AGPAT-like"/>
    <property type="match status" value="1"/>
</dbReference>
<keyword evidence="7" id="KW-0496">Mitochondrion</keyword>
<keyword evidence="5" id="KW-0999">Mitochondrion inner membrane</keyword>
<dbReference type="PANTHER" id="PTHR12497:SF0">
    <property type="entry name" value="TAFAZZIN"/>
    <property type="match status" value="1"/>
</dbReference>
<evidence type="ECO:0000259" key="14">
    <source>
        <dbReference type="SMART" id="SM00563"/>
    </source>
</evidence>
<accession>C1BN32</accession>
<protein>
    <recommendedName>
        <fullName evidence="13">Tafazzin family protein</fullName>
    </recommendedName>
</protein>
<evidence type="ECO:0000256" key="8">
    <source>
        <dbReference type="ARBA" id="ARBA00023136"/>
    </source>
</evidence>
<sequence>MPSDIPKDLYDTEKLFARKDEPAWSLRSRFIVSAVGIASKLWMSCFTRTHVYGRDVLLKALESRPEGTPLITVTNHHSCMDEPLLWGFLDLRHLTNAKLMRWALAAHDICFSKPLHAGFFAYGKSIPVVRGAGVYQEGMNFTLEQLRQGSWVHLYPEGRVNLDPSRDLRLKWGVGRLFSELRPLEPIVIPIYHLGMDRVLPSRGKPYIPRPFNDVTIVVGSPIATKGLLKKIKDLGLSEEDGRKLITDRIQEELRSLRIEAEIWHAKHKYKRRS</sequence>
<dbReference type="Pfam" id="PF01553">
    <property type="entry name" value="Acyltransferase"/>
    <property type="match status" value="1"/>
</dbReference>
<evidence type="ECO:0000256" key="7">
    <source>
        <dbReference type="ARBA" id="ARBA00023128"/>
    </source>
</evidence>
<evidence type="ECO:0000256" key="4">
    <source>
        <dbReference type="ARBA" id="ARBA00022787"/>
    </source>
</evidence>
<dbReference type="GO" id="GO:0007007">
    <property type="term" value="P:inner mitochondrial membrane organization"/>
    <property type="evidence" value="ECO:0007669"/>
    <property type="project" value="TreeGrafter"/>
</dbReference>
<organism evidence="15">
    <name type="scientific">Caligus rogercresseyi</name>
    <name type="common">Sea louse</name>
    <dbReference type="NCBI Taxonomy" id="217165"/>
    <lineage>
        <taxon>Eukaryota</taxon>
        <taxon>Metazoa</taxon>
        <taxon>Ecdysozoa</taxon>
        <taxon>Arthropoda</taxon>
        <taxon>Crustacea</taxon>
        <taxon>Multicrustacea</taxon>
        <taxon>Hexanauplia</taxon>
        <taxon>Copepoda</taxon>
        <taxon>Siphonostomatoida</taxon>
        <taxon>Caligidae</taxon>
        <taxon>Caligus</taxon>
    </lineage>
</organism>
<dbReference type="AlphaFoldDB" id="C1BN32"/>
<evidence type="ECO:0000256" key="11">
    <source>
        <dbReference type="ARBA" id="ARBA00047906"/>
    </source>
</evidence>
<evidence type="ECO:0000256" key="1">
    <source>
        <dbReference type="ARBA" id="ARBA00004137"/>
    </source>
</evidence>
<evidence type="ECO:0000256" key="9">
    <source>
        <dbReference type="ARBA" id="ARBA00023315"/>
    </source>
</evidence>
<comment type="similarity">
    <text evidence="2 13">Belongs to the taffazin family.</text>
</comment>
<dbReference type="PANTHER" id="PTHR12497">
    <property type="entry name" value="TAZ PROTEIN TAFAZZIN"/>
    <property type="match status" value="1"/>
</dbReference>
<reference evidence="15" key="1">
    <citation type="submission" date="2009-03" db="EMBL/GenBank/DDBJ databases">
        <title>Caligus rogercresseyi ESTs and full-length cDNAs.</title>
        <authorList>
            <person name="Yasuike M."/>
            <person name="von Schalburg K."/>
            <person name="Cooper G."/>
            <person name="Leong J."/>
            <person name="Jones S.R.M."/>
            <person name="Koop B.F."/>
        </authorList>
    </citation>
    <scope>NUCLEOTIDE SEQUENCE</scope>
    <source>
        <tissue evidence="15">Whole tissue</tissue>
    </source>
</reference>
<comment type="catalytic activity">
    <reaction evidence="11">
        <text>1'-[1,2-diacyl-sn-glycero-3-phospho],3'-[1-acyl-sn-glycero-3-phospho]-glycerol + a 1,2-diacyl-sn-glycero-3-phosphocholine = a cardiolipin + a 1-acyl-sn-glycero-3-phosphocholine</text>
        <dbReference type="Rhea" id="RHEA:33731"/>
        <dbReference type="ChEBI" id="CHEBI:57643"/>
        <dbReference type="ChEBI" id="CHEBI:58168"/>
        <dbReference type="ChEBI" id="CHEBI:62237"/>
        <dbReference type="ChEBI" id="CHEBI:64743"/>
    </reaction>
    <physiologicalReaction direction="left-to-right" evidence="11">
        <dbReference type="Rhea" id="RHEA:33732"/>
    </physiologicalReaction>
    <physiologicalReaction direction="right-to-left" evidence="11">
        <dbReference type="Rhea" id="RHEA:33733"/>
    </physiologicalReaction>
</comment>
<keyword evidence="4" id="KW-1000">Mitochondrion outer membrane</keyword>
<name>C1BN32_CALRO</name>
<dbReference type="InterPro" id="IPR000872">
    <property type="entry name" value="Tafazzin"/>
</dbReference>
<evidence type="ECO:0000256" key="5">
    <source>
        <dbReference type="ARBA" id="ARBA00022792"/>
    </source>
</evidence>
<evidence type="ECO:0000256" key="10">
    <source>
        <dbReference type="ARBA" id="ARBA00024323"/>
    </source>
</evidence>
<comment type="catalytic activity">
    <reaction evidence="12">
        <text>1,2-di-(9Z-octadecenoyl)-sn-glycero-3-phosphocholine + 1-hexadecanoyl-sn-glycero-3-phosphocholine = 1-hexadecanoyl-2-(9Z-octadecenoyl)-sn-glycero-3-phosphocholine + 1-(9Z-octadecenoyl)-sn-glycero-3-phosphocholine</text>
        <dbReference type="Rhea" id="RHEA:43816"/>
        <dbReference type="ChEBI" id="CHEBI:28610"/>
        <dbReference type="ChEBI" id="CHEBI:72998"/>
        <dbReference type="ChEBI" id="CHEBI:73001"/>
        <dbReference type="ChEBI" id="CHEBI:74669"/>
    </reaction>
    <physiologicalReaction direction="left-to-right" evidence="12">
        <dbReference type="Rhea" id="RHEA:43817"/>
    </physiologicalReaction>
    <physiologicalReaction direction="right-to-left" evidence="12">
        <dbReference type="Rhea" id="RHEA:43818"/>
    </physiologicalReaction>
</comment>
<dbReference type="GO" id="GO:0005741">
    <property type="term" value="C:mitochondrial outer membrane"/>
    <property type="evidence" value="ECO:0007669"/>
    <property type="project" value="UniProtKB-SubCell"/>
</dbReference>
<dbReference type="EMBL" id="BT076011">
    <property type="protein sequence ID" value="ACO10435.1"/>
    <property type="molecule type" value="mRNA"/>
</dbReference>
<evidence type="ECO:0000256" key="3">
    <source>
        <dbReference type="ARBA" id="ARBA00022679"/>
    </source>
</evidence>
<dbReference type="GO" id="GO:0005743">
    <property type="term" value="C:mitochondrial inner membrane"/>
    <property type="evidence" value="ECO:0007669"/>
    <property type="project" value="UniProtKB-SubCell"/>
</dbReference>
<dbReference type="PRINTS" id="PR00979">
    <property type="entry name" value="TAFAZZIN"/>
</dbReference>
<evidence type="ECO:0000256" key="13">
    <source>
        <dbReference type="RuleBase" id="RU365062"/>
    </source>
</evidence>
<dbReference type="GO" id="GO:0047184">
    <property type="term" value="F:1-acylglycerophosphocholine O-acyltransferase activity"/>
    <property type="evidence" value="ECO:0007669"/>
    <property type="project" value="TreeGrafter"/>
</dbReference>
<dbReference type="SUPFAM" id="SSF69593">
    <property type="entry name" value="Glycerol-3-phosphate (1)-acyltransferase"/>
    <property type="match status" value="1"/>
</dbReference>
<keyword evidence="8" id="KW-0472">Membrane</keyword>
<evidence type="ECO:0000313" key="15">
    <source>
        <dbReference type="EMBL" id="ACO10435.1"/>
    </source>
</evidence>
<keyword evidence="6" id="KW-0443">Lipid metabolism</keyword>
<comment type="subcellular location">
    <subcellularLocation>
        <location evidence="1">Mitochondrion inner membrane</location>
        <topology evidence="1">Peripheral membrane protein</topology>
        <orientation evidence="1">Intermembrane side</orientation>
    </subcellularLocation>
    <subcellularLocation>
        <location evidence="10">Mitochondrion outer membrane</location>
        <topology evidence="10">Peripheral membrane protein</topology>
        <orientation evidence="10">Intermembrane side</orientation>
    </subcellularLocation>
</comment>
<evidence type="ECO:0000256" key="12">
    <source>
        <dbReference type="ARBA" id="ARBA00049543"/>
    </source>
</evidence>
<keyword evidence="9" id="KW-0012">Acyltransferase</keyword>
<proteinExistence type="evidence at transcript level"/>
<keyword evidence="3" id="KW-0808">Transferase</keyword>
<feature type="domain" description="Phospholipid/glycerol acyltransferase" evidence="14">
    <location>
        <begin position="70"/>
        <end position="196"/>
    </location>
</feature>
<dbReference type="GO" id="GO:0035965">
    <property type="term" value="P:cardiolipin acyl-chain remodeling"/>
    <property type="evidence" value="ECO:0007669"/>
    <property type="project" value="TreeGrafter"/>
</dbReference>
<gene>
    <name evidence="15" type="primary">TAZ</name>
</gene>
<evidence type="ECO:0000256" key="2">
    <source>
        <dbReference type="ARBA" id="ARBA00010524"/>
    </source>
</evidence>
<dbReference type="SMART" id="SM00563">
    <property type="entry name" value="PlsC"/>
    <property type="match status" value="1"/>
</dbReference>
<dbReference type="InterPro" id="IPR002123">
    <property type="entry name" value="Plipid/glycerol_acylTrfase"/>
</dbReference>